<dbReference type="InterPro" id="IPR039781">
    <property type="entry name" value="Rad21/Rec8-like"/>
</dbReference>
<feature type="domain" description="Rad21/Rec8-like protein C-terminal eukaryotic" evidence="2">
    <location>
        <begin position="512"/>
        <end position="550"/>
    </location>
</feature>
<protein>
    <recommendedName>
        <fullName evidence="2">Rad21/Rec8-like protein C-terminal eukaryotic domain-containing protein</fullName>
    </recommendedName>
</protein>
<dbReference type="EMBL" id="HBGS01056481">
    <property type="protein sequence ID" value="CAD9478929.1"/>
    <property type="molecule type" value="Transcribed_RNA"/>
</dbReference>
<dbReference type="GO" id="GO:0007062">
    <property type="term" value="P:sister chromatid cohesion"/>
    <property type="evidence" value="ECO:0007669"/>
    <property type="project" value="InterPro"/>
</dbReference>
<feature type="region of interest" description="Disordered" evidence="1">
    <location>
        <begin position="373"/>
        <end position="396"/>
    </location>
</feature>
<dbReference type="InterPro" id="IPR006909">
    <property type="entry name" value="Rad21/Rec8_C_eu"/>
</dbReference>
<evidence type="ECO:0000256" key="1">
    <source>
        <dbReference type="SAM" id="MobiDB-lite"/>
    </source>
</evidence>
<dbReference type="SUPFAM" id="SSF46785">
    <property type="entry name" value="Winged helix' DNA-binding domain"/>
    <property type="match status" value="1"/>
</dbReference>
<evidence type="ECO:0000259" key="2">
    <source>
        <dbReference type="Pfam" id="PF04824"/>
    </source>
</evidence>
<dbReference type="InterPro" id="IPR036390">
    <property type="entry name" value="WH_DNA-bd_sf"/>
</dbReference>
<feature type="region of interest" description="Disordered" evidence="1">
    <location>
        <begin position="200"/>
        <end position="235"/>
    </location>
</feature>
<dbReference type="GO" id="GO:0008278">
    <property type="term" value="C:cohesin complex"/>
    <property type="evidence" value="ECO:0007669"/>
    <property type="project" value="InterPro"/>
</dbReference>
<feature type="region of interest" description="Disordered" evidence="1">
    <location>
        <begin position="42"/>
        <end position="107"/>
    </location>
</feature>
<dbReference type="InterPro" id="IPR023093">
    <property type="entry name" value="ScpA-like_C"/>
</dbReference>
<name>A0A6U3YLZ6_9STRA</name>
<evidence type="ECO:0000313" key="3">
    <source>
        <dbReference type="EMBL" id="CAD9478929.1"/>
    </source>
</evidence>
<reference evidence="4" key="1">
    <citation type="submission" date="2021-01" db="EMBL/GenBank/DDBJ databases">
        <authorList>
            <person name="Corre E."/>
            <person name="Pelletier E."/>
            <person name="Niang G."/>
            <person name="Scheremetjew M."/>
            <person name="Finn R."/>
            <person name="Kale V."/>
            <person name="Holt S."/>
            <person name="Cochrane G."/>
            <person name="Meng A."/>
            <person name="Brown T."/>
            <person name="Cohen L."/>
        </authorList>
    </citation>
    <scope>NUCLEOTIDE SEQUENCE</scope>
    <source>
        <strain evidence="4">CCMP1381</strain>
    </source>
</reference>
<dbReference type="AlphaFoldDB" id="A0A6U3YLZ6"/>
<dbReference type="Pfam" id="PF04824">
    <property type="entry name" value="Rad21_Rec8"/>
    <property type="match status" value="1"/>
</dbReference>
<dbReference type="Gene3D" id="1.10.10.580">
    <property type="entry name" value="Structural maintenance of chromosome 1. Chain E"/>
    <property type="match status" value="1"/>
</dbReference>
<dbReference type="GO" id="GO:1990414">
    <property type="term" value="P:replication-born double-strand break repair via sister chromatid exchange"/>
    <property type="evidence" value="ECO:0007669"/>
    <property type="project" value="TreeGrafter"/>
</dbReference>
<proteinExistence type="predicted"/>
<dbReference type="GO" id="GO:0003682">
    <property type="term" value="F:chromatin binding"/>
    <property type="evidence" value="ECO:0007669"/>
    <property type="project" value="TreeGrafter"/>
</dbReference>
<dbReference type="PANTHER" id="PTHR12585:SF69">
    <property type="entry name" value="FI11703P"/>
    <property type="match status" value="1"/>
</dbReference>
<sequence>MQLDLNMPFALDHLPPPDHWISAASQTMARRQDITLMDSEMQAESQLSSTRSRDSLMNEDWAATPFDPRDEHADLGMQDLADEPVLGPDDLVTPGGDGSRNNDKSIDSIEIGRDADVVNSRTRLGLRDLSIDQESASKSVMDTVAEDMEANMDMDLSAGLGDDLGPPMDEDFMQIDPPADSMMGLDSSGQIDIVRDVSLTGGGQEEEKQEDEGKDDEQRDEPTPRSPKARATRKRRLQIDEVTELTTDEIKANLANTDDIVNITFPPRQRQCVLPTEKIPTLEERMYMPNMKGLAPELIEMFKLTMRGNQPLPFKLRPGYCHSGPIQESSAVEVTGDTSAEKKDTDASVDDIETARGQVPPEDQVLGLQSDIPTDFGNTDSLTSPDGLKATEDGDLNMGEDEFQNFPDETFDDPMANMDPLDDELAKDMEDTDRPESALVDTGDFSLGAVNDIKSNANYGDQEENDENRSPASLNWHPHTTKVHQMLEKQFEKKNLVSYNEVTGLGKRKVGRRTAAGVFFELLQLKTWDLIEVNQANSYGDIVVSKGPRFDSH</sequence>
<gene>
    <name evidence="3" type="ORF">DSPE1174_LOCUS29413</name>
    <name evidence="4" type="ORF">DSPE1174_LOCUS29419</name>
</gene>
<evidence type="ECO:0000313" key="4">
    <source>
        <dbReference type="EMBL" id="CAD9478946.1"/>
    </source>
</evidence>
<organism evidence="4">
    <name type="scientific">Octactis speculum</name>
    <dbReference type="NCBI Taxonomy" id="3111310"/>
    <lineage>
        <taxon>Eukaryota</taxon>
        <taxon>Sar</taxon>
        <taxon>Stramenopiles</taxon>
        <taxon>Ochrophyta</taxon>
        <taxon>Dictyochophyceae</taxon>
        <taxon>Dictyochales</taxon>
        <taxon>Dictyochaceae</taxon>
        <taxon>Octactis</taxon>
    </lineage>
</organism>
<accession>A0A6U3YLZ6</accession>
<dbReference type="EMBL" id="HBGS01056492">
    <property type="protein sequence ID" value="CAD9478946.1"/>
    <property type="molecule type" value="Transcribed_RNA"/>
</dbReference>
<dbReference type="PANTHER" id="PTHR12585">
    <property type="entry name" value="SCC1 / RAD21 FAMILY MEMBER"/>
    <property type="match status" value="1"/>
</dbReference>